<reference evidence="1" key="1">
    <citation type="submission" date="2021-01" db="EMBL/GenBank/DDBJ databases">
        <title>Phytophthora aleatoria, a newly-described species from Pinus radiata is distinct from Phytophthora cactorum isolates based on comparative genomics.</title>
        <authorList>
            <person name="Mcdougal R."/>
            <person name="Panda P."/>
            <person name="Williams N."/>
            <person name="Studholme D.J."/>
        </authorList>
    </citation>
    <scope>NUCLEOTIDE SEQUENCE</scope>
    <source>
        <strain evidence="1">NZFS 4037</strain>
    </source>
</reference>
<keyword evidence="2" id="KW-1185">Reference proteome</keyword>
<organism evidence="1 2">
    <name type="scientific">Phytophthora aleatoria</name>
    <dbReference type="NCBI Taxonomy" id="2496075"/>
    <lineage>
        <taxon>Eukaryota</taxon>
        <taxon>Sar</taxon>
        <taxon>Stramenopiles</taxon>
        <taxon>Oomycota</taxon>
        <taxon>Peronosporomycetes</taxon>
        <taxon>Peronosporales</taxon>
        <taxon>Peronosporaceae</taxon>
        <taxon>Phytophthora</taxon>
    </lineage>
</organism>
<sequence length="70" mass="7743">QAIQAISIRTKLAPSVSISAAAVTREYPLNQYQEDRLKALTANKSIPDRLDTNRSVADLYFGISTGMRVF</sequence>
<protein>
    <submittedName>
        <fullName evidence="1">Uncharacterized protein</fullName>
    </submittedName>
</protein>
<evidence type="ECO:0000313" key="2">
    <source>
        <dbReference type="Proteomes" id="UP000709295"/>
    </source>
</evidence>
<accession>A0A8J5LYI1</accession>
<dbReference type="Proteomes" id="UP000709295">
    <property type="component" value="Unassembled WGS sequence"/>
</dbReference>
<dbReference type="AlphaFoldDB" id="A0A8J5LYI1"/>
<proteinExistence type="predicted"/>
<name>A0A8J5LYI1_9STRA</name>
<comment type="caution">
    <text evidence="1">The sequence shown here is derived from an EMBL/GenBank/DDBJ whole genome shotgun (WGS) entry which is preliminary data.</text>
</comment>
<feature type="non-terminal residue" evidence="1">
    <location>
        <position position="1"/>
    </location>
</feature>
<gene>
    <name evidence="1" type="ORF">JG688_00013490</name>
</gene>
<evidence type="ECO:0000313" key="1">
    <source>
        <dbReference type="EMBL" id="KAG6952000.1"/>
    </source>
</evidence>
<dbReference type="EMBL" id="JAENGY010001149">
    <property type="protein sequence ID" value="KAG6952000.1"/>
    <property type="molecule type" value="Genomic_DNA"/>
</dbReference>